<dbReference type="SUPFAM" id="SSF48403">
    <property type="entry name" value="Ankyrin repeat"/>
    <property type="match status" value="2"/>
</dbReference>
<keyword evidence="2 3" id="KW-0040">ANK repeat</keyword>
<dbReference type="EMBL" id="JAGPUO010000024">
    <property type="protein sequence ID" value="KAG5656082.1"/>
    <property type="molecule type" value="Genomic_DNA"/>
</dbReference>
<sequence>MEAVGLAVGLVSLFSTCLEAVQRIDSYKTAGRDTRLLRAQLNATMHLFERWGDSVGIGKGKLSDNHHPALDDPKTFSVIKDLLESFEEFSAATTTYDDTSPNAIQRIPSFPLPDPTTKNASKTSRWQKTSWALRGKLKQTNHVEALATLVSELYTVVNPETAVVSAVGPKPLSTTDTFISQHGKAALVADQDHGSAGQPYDVREILLELQEGLKGEALQKLRDWLGSPPPNHIYTESKEKRLQETCEWMLYRQEFLNWQAPSKSNKLLWIKGPAGFGKTVLCSRLVDEVEKTTQRPMAYFFLSSKFEGRDDPFAAIRSWLTTMISKNPVALDTIRRHHVPEYEQVASQANILQLFHDMVNRLPGCTFILDGLDECTGMNGSDSKSVTCFLKQLKKAISNTGTRLLITSRGDPIIQQCLSSFPGYTEFSIQAADVEPDLAIYSSEVVEARLSNKDEATREFIAQKIKDRCQGQFQWIKLQEGSLRKGRSKRQLEREIDETPSGLDGLYDREWKRIMSMGATDRDRALCLLRWAAFSIRPLTVYEITEAVLMTDNCEEFPFDEMPDSIDKDYVDSMILDLCGSLIEVRRSPVNEVEQQQNTKSDNVHENVDTADLLEQSTDRLDVGWQEVHLTHFSVKEYLLPRIAPNHVDSLLNKSLRVSLEQLENMSLSKYCIRYLNLPGAWDNWQMGHERSTMRFLFYAATFWVRHYKMAETPDSHLRDESNAFFDTRNQSFDSWRHWWEATYAKIGEGVDLFFPIGPLELAIAYKLNDVVKHIISERNHYLKHKSKHNMTALHYTCVVGNRETAELLIESGSEVNVMTDEGETPLLLTICGGHSSVAELLISRGANILLSNRQGMTPLHRASQLGHLKIAKQLIENGAEIEATTKDGFTPLLFAAASGYSEVVTLLHDKGADLSDANKSGYTSLHMASMNGHHNLIRQLIDLGADMAALSKEGLTPLAGAVALDHSEVVKLLLESGADWRYLGDKATTLIYLAALNNHVDMVNILLDAGASFNANRDENHGLSLLSVAILGGFLDLAKLIIDRGASVEEKSLGPPEITPLCRASGLGHLEMAKLLLEKGADINAVSAYSITPLHEASTNGHYDIAKLLIQEGADMSARSECAGFTPLMEALDERHMDVCTLLLENGSPVTSTDDMWWTPLHLAAAYGDTKLIKPLVDKGANVAAKDKVNDEPIHLAAQNGQLDCIKLLLQEGANANSRDLFGRSPLFFAAECGYESVAELLTTESHSELIATDNWSRTPLHYACKGGHLGIVKWILGMLQKTPAAIDTADYWGSTPLSMAVRQGHAGVVKLLLDTHAVDIGSADKFGRTLVWWATEQGHGETLRLLTKQNESMDLDAEVRDEEDQEFLDERPAQIAREALRSILGKGSKNDSGAGSKDRVLVVGMGFKAG</sequence>
<keyword evidence="5" id="KW-0732">Signal</keyword>
<dbReference type="InterPro" id="IPR029498">
    <property type="entry name" value="HeLo_dom"/>
</dbReference>
<feature type="repeat" description="ANK" evidence="3">
    <location>
        <begin position="1124"/>
        <end position="1156"/>
    </location>
</feature>
<dbReference type="InterPro" id="IPR007111">
    <property type="entry name" value="NACHT_NTPase"/>
</dbReference>
<dbReference type="InterPro" id="IPR056884">
    <property type="entry name" value="NPHP3-like_N"/>
</dbReference>
<dbReference type="Pfam" id="PF13637">
    <property type="entry name" value="Ank_4"/>
    <property type="match status" value="1"/>
</dbReference>
<dbReference type="PANTHER" id="PTHR24198">
    <property type="entry name" value="ANKYRIN REPEAT AND PROTEIN KINASE DOMAIN-CONTAINING PROTEIN"/>
    <property type="match status" value="1"/>
</dbReference>
<keyword evidence="8" id="KW-1185">Reference proteome</keyword>
<feature type="repeat" description="ANK" evidence="3">
    <location>
        <begin position="954"/>
        <end position="980"/>
    </location>
</feature>
<dbReference type="PROSITE" id="PS50297">
    <property type="entry name" value="ANK_REP_REGION"/>
    <property type="match status" value="13"/>
</dbReference>
<feature type="repeat" description="ANK" evidence="3">
    <location>
        <begin position="789"/>
        <end position="821"/>
    </location>
</feature>
<dbReference type="PROSITE" id="PS50088">
    <property type="entry name" value="ANK_REPEAT"/>
    <property type="match status" value="14"/>
</dbReference>
<feature type="compositionally biased region" description="Polar residues" evidence="4">
    <location>
        <begin position="116"/>
        <end position="125"/>
    </location>
</feature>
<feature type="repeat" description="ANK" evidence="3">
    <location>
        <begin position="822"/>
        <end position="854"/>
    </location>
</feature>
<evidence type="ECO:0000256" key="5">
    <source>
        <dbReference type="SAM" id="SignalP"/>
    </source>
</evidence>
<comment type="caution">
    <text evidence="7">The sequence shown here is derived from an EMBL/GenBank/DDBJ whole genome shotgun (WGS) entry which is preliminary data.</text>
</comment>
<dbReference type="Pfam" id="PF12796">
    <property type="entry name" value="Ank_2"/>
    <property type="match status" value="6"/>
</dbReference>
<dbReference type="Pfam" id="PF24883">
    <property type="entry name" value="NPHP3_N"/>
    <property type="match status" value="1"/>
</dbReference>
<protein>
    <recommendedName>
        <fullName evidence="6">NACHT domain-containing protein</fullName>
    </recommendedName>
</protein>
<dbReference type="Proteomes" id="UP000782241">
    <property type="component" value="Unassembled WGS sequence"/>
</dbReference>
<feature type="repeat" description="ANK" evidence="3">
    <location>
        <begin position="1057"/>
        <end position="1089"/>
    </location>
</feature>
<dbReference type="Pfam" id="PF00023">
    <property type="entry name" value="Ank"/>
    <property type="match status" value="1"/>
</dbReference>
<organism evidence="7 8">
    <name type="scientific">Fusarium avenaceum</name>
    <dbReference type="NCBI Taxonomy" id="40199"/>
    <lineage>
        <taxon>Eukaryota</taxon>
        <taxon>Fungi</taxon>
        <taxon>Dikarya</taxon>
        <taxon>Ascomycota</taxon>
        <taxon>Pezizomycotina</taxon>
        <taxon>Sordariomycetes</taxon>
        <taxon>Hypocreomycetidae</taxon>
        <taxon>Hypocreales</taxon>
        <taxon>Nectriaceae</taxon>
        <taxon>Fusarium</taxon>
        <taxon>Fusarium tricinctum species complex</taxon>
    </lineage>
</organism>
<evidence type="ECO:0000256" key="1">
    <source>
        <dbReference type="ARBA" id="ARBA00022737"/>
    </source>
</evidence>
<dbReference type="PANTHER" id="PTHR24198:SF165">
    <property type="entry name" value="ANKYRIN REPEAT-CONTAINING PROTEIN-RELATED"/>
    <property type="match status" value="1"/>
</dbReference>
<dbReference type="SMART" id="SM00248">
    <property type="entry name" value="ANK"/>
    <property type="match status" value="17"/>
</dbReference>
<feature type="region of interest" description="Disordered" evidence="4">
    <location>
        <begin position="100"/>
        <end position="125"/>
    </location>
</feature>
<evidence type="ECO:0000313" key="7">
    <source>
        <dbReference type="EMBL" id="KAG5656082.1"/>
    </source>
</evidence>
<evidence type="ECO:0000313" key="8">
    <source>
        <dbReference type="Proteomes" id="UP000782241"/>
    </source>
</evidence>
<accession>A0A9P7H0B2</accession>
<feature type="repeat" description="ANK" evidence="3">
    <location>
        <begin position="1090"/>
        <end position="1122"/>
    </location>
</feature>
<feature type="domain" description="NACHT" evidence="6">
    <location>
        <begin position="266"/>
        <end position="409"/>
    </location>
</feature>
<feature type="repeat" description="ANK" evidence="3">
    <location>
        <begin position="855"/>
        <end position="887"/>
    </location>
</feature>
<feature type="repeat" description="ANK" evidence="3">
    <location>
        <begin position="1160"/>
        <end position="1189"/>
    </location>
</feature>
<dbReference type="InterPro" id="IPR036770">
    <property type="entry name" value="Ankyrin_rpt-contain_sf"/>
</dbReference>
<dbReference type="SUPFAM" id="SSF52540">
    <property type="entry name" value="P-loop containing nucleoside triphosphate hydrolases"/>
    <property type="match status" value="1"/>
</dbReference>
<evidence type="ECO:0000256" key="2">
    <source>
        <dbReference type="ARBA" id="ARBA00023043"/>
    </source>
</evidence>
<dbReference type="PROSITE" id="PS50837">
    <property type="entry name" value="NACHT"/>
    <property type="match status" value="1"/>
</dbReference>
<dbReference type="Gene3D" id="1.20.120.1020">
    <property type="entry name" value="Prion-inhibition and propagation, HeLo domain"/>
    <property type="match status" value="1"/>
</dbReference>
<feature type="repeat" description="ANK" evidence="3">
    <location>
        <begin position="921"/>
        <end position="953"/>
    </location>
</feature>
<name>A0A9P7H0B2_9HYPO</name>
<feature type="repeat" description="ANK" evidence="3">
    <location>
        <begin position="1022"/>
        <end position="1054"/>
    </location>
</feature>
<feature type="repeat" description="ANK" evidence="3">
    <location>
        <begin position="888"/>
        <end position="920"/>
    </location>
</feature>
<feature type="signal peptide" evidence="5">
    <location>
        <begin position="1"/>
        <end position="20"/>
    </location>
</feature>
<proteinExistence type="predicted"/>
<dbReference type="Gene3D" id="3.40.50.300">
    <property type="entry name" value="P-loop containing nucleotide triphosphate hydrolases"/>
    <property type="match status" value="1"/>
</dbReference>
<dbReference type="PRINTS" id="PR01415">
    <property type="entry name" value="ANKYRIN"/>
</dbReference>
<dbReference type="InterPro" id="IPR027417">
    <property type="entry name" value="P-loop_NTPase"/>
</dbReference>
<feature type="chain" id="PRO_5040265590" description="NACHT domain-containing protein" evidence="5">
    <location>
        <begin position="21"/>
        <end position="1412"/>
    </location>
</feature>
<reference evidence="7" key="1">
    <citation type="submission" date="2021-04" db="EMBL/GenBank/DDBJ databases">
        <title>Draft genome of Fusarium avenaceum strain F156N33, isolated from an atmospheric sample in Virginia.</title>
        <authorList>
            <person name="Yang S."/>
            <person name="Vinatzer B.A."/>
            <person name="Coleman J."/>
        </authorList>
    </citation>
    <scope>NUCLEOTIDE SEQUENCE</scope>
    <source>
        <strain evidence="7">F156N33</strain>
    </source>
</reference>
<dbReference type="Pfam" id="PF14479">
    <property type="entry name" value="HeLo"/>
    <property type="match status" value="1"/>
</dbReference>
<dbReference type="Gene3D" id="1.25.40.20">
    <property type="entry name" value="Ankyrin repeat-containing domain"/>
    <property type="match status" value="5"/>
</dbReference>
<feature type="repeat" description="ANK" evidence="3">
    <location>
        <begin position="1294"/>
        <end position="1319"/>
    </location>
</feature>
<evidence type="ECO:0000256" key="3">
    <source>
        <dbReference type="PROSITE-ProRule" id="PRU00023"/>
    </source>
</evidence>
<evidence type="ECO:0000256" key="4">
    <source>
        <dbReference type="SAM" id="MobiDB-lite"/>
    </source>
</evidence>
<keyword evidence="1" id="KW-0677">Repeat</keyword>
<feature type="repeat" description="ANK" evidence="3">
    <location>
        <begin position="1190"/>
        <end position="1222"/>
    </location>
</feature>
<gene>
    <name evidence="7" type="ORF">KAF25_001652</name>
</gene>
<dbReference type="InterPro" id="IPR002110">
    <property type="entry name" value="Ankyrin_rpt"/>
</dbReference>
<feature type="repeat" description="ANK" evidence="3">
    <location>
        <begin position="987"/>
        <end position="1019"/>
    </location>
</feature>
<evidence type="ECO:0000259" key="6">
    <source>
        <dbReference type="PROSITE" id="PS50837"/>
    </source>
</evidence>
<dbReference type="InterPro" id="IPR038305">
    <property type="entry name" value="HeLo_sf"/>
</dbReference>
<dbReference type="GO" id="GO:0005737">
    <property type="term" value="C:cytoplasm"/>
    <property type="evidence" value="ECO:0007669"/>
    <property type="project" value="TreeGrafter"/>
</dbReference>